<proteinExistence type="predicted"/>
<feature type="domain" description="CRAL-TRIO" evidence="1">
    <location>
        <begin position="91"/>
        <end position="288"/>
    </location>
</feature>
<dbReference type="PANTHER" id="PTHR47159">
    <property type="entry name" value="PROTEIN CBG07705-RELATED"/>
    <property type="match status" value="1"/>
</dbReference>
<evidence type="ECO:0000313" key="2">
    <source>
        <dbReference type="EMBL" id="VDM21427.1"/>
    </source>
</evidence>
<dbReference type="SUPFAM" id="SSF52087">
    <property type="entry name" value="CRAL/TRIO domain"/>
    <property type="match status" value="1"/>
</dbReference>
<accession>A0A3P7EYP6</accession>
<dbReference type="InterPro" id="IPR036598">
    <property type="entry name" value="GOLD_dom_sf"/>
</dbReference>
<dbReference type="InterPro" id="IPR058960">
    <property type="entry name" value="Ctg-1-like_C"/>
</dbReference>
<sequence length="456" mass="52908">MTRSVSTNFGEPLSTESKKLVDEIRLKINQAIHPNFDNDFNIYRFVLACERVLKKKKDVVDTAVKVLNNHLRIRKAFNLDNLPDLPFPENPMYSLKLFPMGNILNVTDNHNRLLWYVEYKTVNVEAIAHTVRSSESIRLQFRQFEHMLKRVNQQEQKTGRLSGLRHIIDLNGYEINPFTMIFATNGNLAYFSQLLHFDNYPELVSLKVFPMDFLDNPLVSTFVKVSPVEMVNTSKWIHLPYKIARTMMPDSFIERFRLHNENFLPNLLKEIKIEDIPATLGGKNEEIQCQPAEQEQRVKPKSLESPSNLETITILPGKRRQIYVDIKEKGNKLQWYFTTDSDISFGVFYEPPHQILSSNEAITGMRQGQEINTDELEMVYPWLKLSAKLVPEVDSIECTTPGRYWIIICNKSSWMRRKTVNLVIQLVYKDSGYAKQCHSDGTFGSCSKPFVADYLL</sequence>
<dbReference type="AlphaFoldDB" id="A0A3P7EYP6"/>
<keyword evidence="3" id="KW-1185">Reference proteome</keyword>
<dbReference type="Proteomes" id="UP000270924">
    <property type="component" value="Unassembled WGS sequence"/>
</dbReference>
<dbReference type="Gene3D" id="3.40.525.10">
    <property type="entry name" value="CRAL-TRIO lipid binding domain"/>
    <property type="match status" value="2"/>
</dbReference>
<dbReference type="EMBL" id="UYWW01012520">
    <property type="protein sequence ID" value="VDM21427.1"/>
    <property type="molecule type" value="Genomic_DNA"/>
</dbReference>
<protein>
    <recommendedName>
        <fullName evidence="1">CRAL-TRIO domain-containing protein</fullName>
    </recommendedName>
</protein>
<dbReference type="Pfam" id="PF00650">
    <property type="entry name" value="CRAL_TRIO"/>
    <property type="match status" value="2"/>
</dbReference>
<dbReference type="InParanoid" id="A0A3P7EYP6"/>
<dbReference type="Pfam" id="PF25883">
    <property type="entry name" value="F28H7_8_C"/>
    <property type="match status" value="1"/>
</dbReference>
<dbReference type="InterPro" id="IPR001251">
    <property type="entry name" value="CRAL-TRIO_dom"/>
</dbReference>
<gene>
    <name evidence="2" type="ORF">WBA_LOCUS11930</name>
</gene>
<dbReference type="SUPFAM" id="SSF101576">
    <property type="entry name" value="Supernatant protein factor (SPF), C-terminal domain"/>
    <property type="match status" value="1"/>
</dbReference>
<dbReference type="PROSITE" id="PS50191">
    <property type="entry name" value="CRAL_TRIO"/>
    <property type="match status" value="1"/>
</dbReference>
<dbReference type="OMA" id="EMVYPWL"/>
<reference evidence="2 3" key="1">
    <citation type="submission" date="2018-11" db="EMBL/GenBank/DDBJ databases">
        <authorList>
            <consortium name="Pathogen Informatics"/>
        </authorList>
    </citation>
    <scope>NUCLEOTIDE SEQUENCE [LARGE SCALE GENOMIC DNA]</scope>
</reference>
<dbReference type="InterPro" id="IPR053302">
    <property type="entry name" value="CRAL-TRIO_domain"/>
</dbReference>
<dbReference type="CDD" id="cd00170">
    <property type="entry name" value="SEC14"/>
    <property type="match status" value="1"/>
</dbReference>
<evidence type="ECO:0000313" key="3">
    <source>
        <dbReference type="Proteomes" id="UP000270924"/>
    </source>
</evidence>
<organism evidence="2 3">
    <name type="scientific">Wuchereria bancrofti</name>
    <dbReference type="NCBI Taxonomy" id="6293"/>
    <lineage>
        <taxon>Eukaryota</taxon>
        <taxon>Metazoa</taxon>
        <taxon>Ecdysozoa</taxon>
        <taxon>Nematoda</taxon>
        <taxon>Chromadorea</taxon>
        <taxon>Rhabditida</taxon>
        <taxon>Spirurina</taxon>
        <taxon>Spiruromorpha</taxon>
        <taxon>Filarioidea</taxon>
        <taxon>Onchocercidae</taxon>
        <taxon>Wuchereria</taxon>
    </lineage>
</organism>
<dbReference type="OrthoDB" id="3881at2759"/>
<dbReference type="Gene3D" id="2.60.120.680">
    <property type="entry name" value="GOLD domain"/>
    <property type="match status" value="1"/>
</dbReference>
<dbReference type="SMART" id="SM00516">
    <property type="entry name" value="SEC14"/>
    <property type="match status" value="1"/>
</dbReference>
<name>A0A3P7EYP6_WUCBA</name>
<evidence type="ECO:0000259" key="1">
    <source>
        <dbReference type="PROSITE" id="PS50191"/>
    </source>
</evidence>
<dbReference type="InterPro" id="IPR036865">
    <property type="entry name" value="CRAL-TRIO_dom_sf"/>
</dbReference>
<dbReference type="PANTHER" id="PTHR47159:SF6">
    <property type="entry name" value="CRAL-TRIO DOMAIN-CONTAINING PROTEIN"/>
    <property type="match status" value="1"/>
</dbReference>